<evidence type="ECO:0000256" key="2">
    <source>
        <dbReference type="ARBA" id="ARBA00007647"/>
    </source>
</evidence>
<comment type="caution">
    <text evidence="7">The sequence shown here is derived from an EMBL/GenBank/DDBJ whole genome shotgun (WGS) entry which is preliminary data.</text>
</comment>
<dbReference type="AlphaFoldDB" id="A0AAN5DC75"/>
<name>A0AAN5DC75_9BILA</name>
<dbReference type="PANTHER" id="PTHR47024">
    <property type="entry name" value="BIOFILM ABSENT ON HEAD (AFTER YERSINIA EXPOSURE)-RELATED"/>
    <property type="match status" value="1"/>
</dbReference>
<accession>A0AAN5DC75</accession>
<dbReference type="EMBL" id="BTRK01000006">
    <property type="protein sequence ID" value="GMR59512.1"/>
    <property type="molecule type" value="Genomic_DNA"/>
</dbReference>
<organism evidence="7 8">
    <name type="scientific">Pristionchus mayeri</name>
    <dbReference type="NCBI Taxonomy" id="1317129"/>
    <lineage>
        <taxon>Eukaryota</taxon>
        <taxon>Metazoa</taxon>
        <taxon>Ecdysozoa</taxon>
        <taxon>Nematoda</taxon>
        <taxon>Chromadorea</taxon>
        <taxon>Rhabditida</taxon>
        <taxon>Rhabditina</taxon>
        <taxon>Diplogasteromorpha</taxon>
        <taxon>Diplogasteroidea</taxon>
        <taxon>Neodiplogasteridae</taxon>
        <taxon>Pristionchus</taxon>
    </lineage>
</organism>
<dbReference type="Proteomes" id="UP001328107">
    <property type="component" value="Unassembled WGS sequence"/>
</dbReference>
<feature type="non-terminal residue" evidence="7">
    <location>
        <position position="1"/>
    </location>
</feature>
<keyword evidence="4 6" id="KW-0808">Transferase</keyword>
<proteinExistence type="inferred from homology"/>
<evidence type="ECO:0000313" key="8">
    <source>
        <dbReference type="Proteomes" id="UP001328107"/>
    </source>
</evidence>
<dbReference type="EC" id="2.4.1.-" evidence="6"/>
<evidence type="ECO:0000256" key="4">
    <source>
        <dbReference type="ARBA" id="ARBA00022679"/>
    </source>
</evidence>
<reference evidence="8" key="1">
    <citation type="submission" date="2022-10" db="EMBL/GenBank/DDBJ databases">
        <title>Genome assembly of Pristionchus species.</title>
        <authorList>
            <person name="Yoshida K."/>
            <person name="Sommer R.J."/>
        </authorList>
    </citation>
    <scope>NUCLEOTIDE SEQUENCE [LARGE SCALE GENOMIC DNA]</scope>
    <source>
        <strain evidence="8">RS5460</strain>
    </source>
</reference>
<comment type="similarity">
    <text evidence="2 6">Belongs to the glycosyltransferase 92 family.</text>
</comment>
<evidence type="ECO:0000256" key="6">
    <source>
        <dbReference type="RuleBase" id="RU366017"/>
    </source>
</evidence>
<keyword evidence="5" id="KW-0472">Membrane</keyword>
<evidence type="ECO:0000256" key="5">
    <source>
        <dbReference type="ARBA" id="ARBA00023136"/>
    </source>
</evidence>
<sequence>SRVIIVVNGTREVEVEVHRVQKTKKGKMQICVPPLFWYTDWPRMVLFFELWKKHNPTFIIYANSISSKVRKVLEFYQKEDLVQLVNWPLLPMAENGDNPNLSIYRLSHSLAHNDCVMRMNAEFGALVDIDEYLHLLNGQTLIDFAREQLSKKSNLGSWSFNHHGLFIDPLDETFEGIRSASVVKLSGPPKTFFRPATVKYLSTHWVGKFVDKIKHRAIRRTEGILMHNRVNFGKNKRGNTTDLGKESPFTWSLLNSTLSVSHSLFGESLPHYVNVASSAMQTCMGKWRSQGCKVPMINCRSEMLPLDDWIFMNAAHDSHYIVV</sequence>
<dbReference type="PANTHER" id="PTHR47024:SF1">
    <property type="entry name" value="GLYCOSYLTRANSFERASE FAMILY 92 PROTEIN"/>
    <property type="match status" value="1"/>
</dbReference>
<evidence type="ECO:0000256" key="1">
    <source>
        <dbReference type="ARBA" id="ARBA00004167"/>
    </source>
</evidence>
<dbReference type="GO" id="GO:0016757">
    <property type="term" value="F:glycosyltransferase activity"/>
    <property type="evidence" value="ECO:0007669"/>
    <property type="project" value="UniProtKB-UniRule"/>
</dbReference>
<evidence type="ECO:0000256" key="3">
    <source>
        <dbReference type="ARBA" id="ARBA00022676"/>
    </source>
</evidence>
<evidence type="ECO:0000313" key="7">
    <source>
        <dbReference type="EMBL" id="GMR59512.1"/>
    </source>
</evidence>
<dbReference type="GO" id="GO:0016020">
    <property type="term" value="C:membrane"/>
    <property type="evidence" value="ECO:0007669"/>
    <property type="project" value="UniProtKB-SubCell"/>
</dbReference>
<dbReference type="InterPro" id="IPR008166">
    <property type="entry name" value="Glyco_transf_92"/>
</dbReference>
<protein>
    <recommendedName>
        <fullName evidence="6">Glycosyltransferase family 92 protein</fullName>
        <ecNumber evidence="6">2.4.1.-</ecNumber>
    </recommendedName>
</protein>
<keyword evidence="3 6" id="KW-0328">Glycosyltransferase</keyword>
<keyword evidence="8" id="KW-1185">Reference proteome</keyword>
<gene>
    <name evidence="7" type="ORF">PMAYCL1PPCAC_29707</name>
</gene>
<comment type="subcellular location">
    <subcellularLocation>
        <location evidence="1">Membrane</location>
        <topology evidence="1">Single-pass membrane protein</topology>
    </subcellularLocation>
</comment>
<dbReference type="Pfam" id="PF01697">
    <property type="entry name" value="Glyco_transf_92"/>
    <property type="match status" value="1"/>
</dbReference>